<dbReference type="InterPro" id="IPR006261">
    <property type="entry name" value="dGTPase"/>
</dbReference>
<dbReference type="CDD" id="cd00077">
    <property type="entry name" value="HDc"/>
    <property type="match status" value="1"/>
</dbReference>
<dbReference type="EMBL" id="NXIF01000019">
    <property type="protein sequence ID" value="PKI81304.1"/>
    <property type="molecule type" value="Genomic_DNA"/>
</dbReference>
<proteinExistence type="predicted"/>
<evidence type="ECO:0000313" key="4">
    <source>
        <dbReference type="Proteomes" id="UP000233248"/>
    </source>
</evidence>
<dbReference type="AlphaFoldDB" id="A0A2N1J465"/>
<dbReference type="InterPro" id="IPR003607">
    <property type="entry name" value="HD/PDEase_dom"/>
</dbReference>
<dbReference type="NCBIfam" id="TIGR01353">
    <property type="entry name" value="dGTP_triPase"/>
    <property type="match status" value="1"/>
</dbReference>
<dbReference type="PROSITE" id="PS51831">
    <property type="entry name" value="HD"/>
    <property type="match status" value="1"/>
</dbReference>
<accession>A0A2N1J465</accession>
<organism evidence="3 4">
    <name type="scientific">Malaciobacter halophilus</name>
    <dbReference type="NCBI Taxonomy" id="197482"/>
    <lineage>
        <taxon>Bacteria</taxon>
        <taxon>Pseudomonadati</taxon>
        <taxon>Campylobacterota</taxon>
        <taxon>Epsilonproteobacteria</taxon>
        <taxon>Campylobacterales</taxon>
        <taxon>Arcobacteraceae</taxon>
        <taxon>Malaciobacter</taxon>
    </lineage>
</organism>
<dbReference type="NCBIfam" id="NF003429">
    <property type="entry name" value="PRK04926.1"/>
    <property type="match status" value="1"/>
</dbReference>
<dbReference type="GO" id="GO:0006203">
    <property type="term" value="P:dGTP catabolic process"/>
    <property type="evidence" value="ECO:0007669"/>
    <property type="project" value="TreeGrafter"/>
</dbReference>
<dbReference type="OrthoDB" id="9803619at2"/>
<dbReference type="SUPFAM" id="SSF109604">
    <property type="entry name" value="HD-domain/PDEase-like"/>
    <property type="match status" value="1"/>
</dbReference>
<evidence type="ECO:0000259" key="2">
    <source>
        <dbReference type="PROSITE" id="PS51831"/>
    </source>
</evidence>
<name>A0A2N1J465_9BACT</name>
<dbReference type="InterPro" id="IPR050135">
    <property type="entry name" value="dGTPase-like"/>
</dbReference>
<keyword evidence="4" id="KW-1185">Reference proteome</keyword>
<dbReference type="InterPro" id="IPR006674">
    <property type="entry name" value="HD_domain"/>
</dbReference>
<dbReference type="PANTHER" id="PTHR11373">
    <property type="entry name" value="DEOXYNUCLEOSIDE TRIPHOSPHATE TRIPHOSPHOHYDROLASE"/>
    <property type="match status" value="1"/>
</dbReference>
<dbReference type="Gene3D" id="1.10.3410.10">
    <property type="entry name" value="putative deoxyguanosinetriphosphate triphosphohydrolase like domain"/>
    <property type="match status" value="1"/>
</dbReference>
<gene>
    <name evidence="3" type="ORF">CP960_04955</name>
</gene>
<dbReference type="SMART" id="SM00471">
    <property type="entry name" value="HDc"/>
    <property type="match status" value="1"/>
</dbReference>
<dbReference type="Gene3D" id="1.10.3210.10">
    <property type="entry name" value="Hypothetical protein af1432"/>
    <property type="match status" value="2"/>
</dbReference>
<evidence type="ECO:0000256" key="1">
    <source>
        <dbReference type="ARBA" id="ARBA00022801"/>
    </source>
</evidence>
<reference evidence="3 4" key="1">
    <citation type="submission" date="2017-09" db="EMBL/GenBank/DDBJ databases">
        <title>Genomics of the genus Arcobacter.</title>
        <authorList>
            <person name="Perez-Cataluna A."/>
            <person name="Figueras M.J."/>
            <person name="Salas-Masso N."/>
        </authorList>
    </citation>
    <scope>NUCLEOTIDE SEQUENCE [LARGE SCALE GENOMIC DNA]</scope>
    <source>
        <strain evidence="3 4">DSM 18005</strain>
    </source>
</reference>
<protein>
    <submittedName>
        <fullName evidence="3">dGTPase</fullName>
    </submittedName>
</protein>
<keyword evidence="1" id="KW-0378">Hydrolase</keyword>
<dbReference type="GO" id="GO:0008832">
    <property type="term" value="F:dGTPase activity"/>
    <property type="evidence" value="ECO:0007669"/>
    <property type="project" value="TreeGrafter"/>
</dbReference>
<dbReference type="InterPro" id="IPR023293">
    <property type="entry name" value="dGTP_triP_hydro_central_sf"/>
</dbReference>
<dbReference type="InterPro" id="IPR026875">
    <property type="entry name" value="PHydrolase_assoc_dom"/>
</dbReference>
<dbReference type="PANTHER" id="PTHR11373:SF32">
    <property type="entry name" value="DEOXYGUANOSINETRIPHOSPHATE TRIPHOSPHOHYDROLASE"/>
    <property type="match status" value="1"/>
</dbReference>
<comment type="caution">
    <text evidence="3">The sequence shown here is derived from an EMBL/GenBank/DDBJ whole genome shotgun (WGS) entry which is preliminary data.</text>
</comment>
<evidence type="ECO:0000313" key="3">
    <source>
        <dbReference type="EMBL" id="PKI81304.1"/>
    </source>
</evidence>
<dbReference type="RefSeq" id="WP_101184308.1">
    <property type="nucleotide sequence ID" value="NZ_CP031218.1"/>
</dbReference>
<sequence length="489" mass="57038">MIDYTKKLNTSREIYPIDDIEISVESDRGRIISTPAFRRLQKRTQVFPLELNAAVRSRLTHSIEVQQNSRYIARTILQKIKKEGKIKEYKLEGLKNAFISISEMSSLVHDIGNPPFGHFAELSINDWMKNHAIKCLNSLYPNISSKNRELKQMLVEDIINFDGNAQAIRIIKYLQRLNLSYSQTASVLKYTRGAFEPKPSSEDKLNYLKKKPGFYYSEKEFVKKVCKALNIKKGCRFPLTYIMEAADDISYLTADIEDAVDKGVFTLDDLYRYIKEECNLVNKKYKNEENFLLELINKYYKKAKEQEDEPYQFNLFLTLTRANLINHLVKYVADVYLQNHQQIFDGTFNKALLDFDKTNKYSLAIEVLQNISVKYIYNNKEKQALELKGHAILHGLLNCYKPLLELSQEDFTKLISKQRIDCFVSARLIGRLSSKHIVAYSKAIGELNKDDMEKFNLLEWYYRARLIIDYISGMTDDFALDEYRKLTGS</sequence>
<dbReference type="KEGG" id="ahs:AHALO_1899"/>
<dbReference type="Pfam" id="PF01966">
    <property type="entry name" value="HD"/>
    <property type="match status" value="1"/>
</dbReference>
<dbReference type="Pfam" id="PF13286">
    <property type="entry name" value="HD_assoc"/>
    <property type="match status" value="1"/>
</dbReference>
<feature type="domain" description="HD" evidence="2">
    <location>
        <begin position="58"/>
        <end position="252"/>
    </location>
</feature>
<dbReference type="Proteomes" id="UP000233248">
    <property type="component" value="Unassembled WGS sequence"/>
</dbReference>